<evidence type="ECO:0000259" key="2">
    <source>
        <dbReference type="Pfam" id="PF01939"/>
    </source>
</evidence>
<dbReference type="PATRIC" id="fig|989403.3.peg.525"/>
<dbReference type="AlphaFoldDB" id="A0A166AJT3"/>
<dbReference type="GO" id="GO:0003677">
    <property type="term" value="F:DNA binding"/>
    <property type="evidence" value="ECO:0007669"/>
    <property type="project" value="UniProtKB-KW"/>
</dbReference>
<dbReference type="OrthoDB" id="7340968at2"/>
<name>A0A166AJT3_9HYPH</name>
<dbReference type="InterPro" id="IPR011856">
    <property type="entry name" value="tRNA_endonuc-like_dom_sf"/>
</dbReference>
<dbReference type="Gene3D" id="3.40.1350.10">
    <property type="match status" value="1"/>
</dbReference>
<organism evidence="3 4">
    <name type="scientific">Pseudovibrio axinellae</name>
    <dbReference type="NCBI Taxonomy" id="989403"/>
    <lineage>
        <taxon>Bacteria</taxon>
        <taxon>Pseudomonadati</taxon>
        <taxon>Pseudomonadota</taxon>
        <taxon>Alphaproteobacteria</taxon>
        <taxon>Hyphomicrobiales</taxon>
        <taxon>Stappiaceae</taxon>
        <taxon>Pseudovibrio</taxon>
    </lineage>
</organism>
<dbReference type="CDD" id="cd22341">
    <property type="entry name" value="NucS-like"/>
    <property type="match status" value="1"/>
</dbReference>
<evidence type="ECO:0000256" key="1">
    <source>
        <dbReference type="ARBA" id="ARBA00023125"/>
    </source>
</evidence>
<dbReference type="InterPro" id="IPR048301">
    <property type="entry name" value="NucS_C"/>
</dbReference>
<proteinExistence type="predicted"/>
<dbReference type="Proteomes" id="UP000076577">
    <property type="component" value="Unassembled WGS sequence"/>
</dbReference>
<comment type="caution">
    <text evidence="3">The sequence shown here is derived from an EMBL/GenBank/DDBJ whole genome shotgun (WGS) entry which is preliminary data.</text>
</comment>
<sequence>MSTSRNYYRIMLGRKSCFARECHDGEFIGGHWSIHFDLAHLLNDGWQAFREQVVPAFHAANPGNSKVTAGLSCGMLFTICERIRQGDIVLCPDGNRAYRVGEVISDYYYEETTLLPHRRRVRWYKDTIQRSDMSTPLQNSSGSIGTVCNITKHTAELEGLIGGNPQPTLISTDELVEDPSVFALEKHLEDFLVSNWPNTELGARYDIVEDEGEIVGQQYPTDTGAIDILAISKDKKEYLIVELKKGRVSDAVVGQIQRYMGFVLDELTDEGQTVRGAIIALEDDLRLRRALRVTNNIDFYRYQVSFKLFKS</sequence>
<dbReference type="InterPro" id="IPR002793">
    <property type="entry name" value="Endonuclease_NucS"/>
</dbReference>
<dbReference type="RefSeq" id="WP_068001669.1">
    <property type="nucleotide sequence ID" value="NZ_FOFM01000005.1"/>
</dbReference>
<keyword evidence="3" id="KW-0255">Endonuclease</keyword>
<feature type="domain" description="Endonuclease NucS C-terminal" evidence="2">
    <location>
        <begin position="206"/>
        <end position="280"/>
    </location>
</feature>
<dbReference type="Pfam" id="PF01939">
    <property type="entry name" value="NucS_C"/>
    <property type="match status" value="1"/>
</dbReference>
<evidence type="ECO:0000313" key="4">
    <source>
        <dbReference type="Proteomes" id="UP000076577"/>
    </source>
</evidence>
<gene>
    <name evidence="3" type="primary">nucS</name>
    <name evidence="3" type="ORF">PsAD2_00497</name>
</gene>
<accession>A0A166AJT3</accession>
<dbReference type="STRING" id="989403.SAMN05421798_105120"/>
<protein>
    <submittedName>
        <fullName evidence="3">Endonuclease NucS</fullName>
    </submittedName>
</protein>
<keyword evidence="4" id="KW-1185">Reference proteome</keyword>
<evidence type="ECO:0000313" key="3">
    <source>
        <dbReference type="EMBL" id="KZL21208.1"/>
    </source>
</evidence>
<keyword evidence="3" id="KW-0540">Nuclease</keyword>
<keyword evidence="3" id="KW-0378">Hydrolase</keyword>
<reference evidence="3 4" key="1">
    <citation type="journal article" date="2016" name="Front. Microbiol.">
        <title>Comparative Genomic Analysis Reveals a Diverse Repertoire of Genes Involved in Prokaryote-Eukaryote Interactions within the Pseudovibrio Genus.</title>
        <authorList>
            <person name="Romano S."/>
            <person name="Fernandez-Guerra A."/>
            <person name="Reen F.J."/>
            <person name="Glockner F.O."/>
            <person name="Crowley S.P."/>
            <person name="O'Sullivan O."/>
            <person name="Cotter P.D."/>
            <person name="Adams C."/>
            <person name="Dobson A.D."/>
            <person name="O'Gara F."/>
        </authorList>
    </citation>
    <scope>NUCLEOTIDE SEQUENCE [LARGE SCALE GENOMIC DNA]</scope>
    <source>
        <strain evidence="3 4">Ad2</strain>
    </source>
</reference>
<dbReference type="EMBL" id="LMCB01000004">
    <property type="protein sequence ID" value="KZL21208.1"/>
    <property type="molecule type" value="Genomic_DNA"/>
</dbReference>
<dbReference type="GO" id="GO:0004519">
    <property type="term" value="F:endonuclease activity"/>
    <property type="evidence" value="ECO:0007669"/>
    <property type="project" value="UniProtKB-KW"/>
</dbReference>
<keyword evidence="1" id="KW-0238">DNA-binding</keyword>